<dbReference type="Proteomes" id="UP000321558">
    <property type="component" value="Unassembled WGS sequence"/>
</dbReference>
<dbReference type="InterPro" id="IPR013762">
    <property type="entry name" value="Integrase-like_cat_sf"/>
</dbReference>
<evidence type="ECO:0000256" key="10">
    <source>
        <dbReference type="HAMAP-Rule" id="MF_01808"/>
    </source>
</evidence>
<dbReference type="GO" id="GO:0007059">
    <property type="term" value="P:chromosome segregation"/>
    <property type="evidence" value="ECO:0007669"/>
    <property type="project" value="UniProtKB-UniRule"/>
</dbReference>
<dbReference type="Gene3D" id="1.10.443.10">
    <property type="entry name" value="Intergrase catalytic core"/>
    <property type="match status" value="1"/>
</dbReference>
<dbReference type="InterPro" id="IPR010998">
    <property type="entry name" value="Integrase_recombinase_N"/>
</dbReference>
<evidence type="ECO:0000313" key="16">
    <source>
        <dbReference type="Proteomes" id="UP000321558"/>
    </source>
</evidence>
<keyword evidence="3 10" id="KW-0963">Cytoplasm</keyword>
<keyword evidence="7 10" id="KW-0238">DNA-binding</keyword>
<dbReference type="InterPro" id="IPR050090">
    <property type="entry name" value="Tyrosine_recombinase_XerCD"/>
</dbReference>
<dbReference type="STRING" id="582851.GCA_900162665_00379"/>
<dbReference type="Pfam" id="PF00589">
    <property type="entry name" value="Phage_integrase"/>
    <property type="match status" value="1"/>
</dbReference>
<evidence type="ECO:0000259" key="13">
    <source>
        <dbReference type="PROSITE" id="PS51898"/>
    </source>
</evidence>
<dbReference type="InterPro" id="IPR002104">
    <property type="entry name" value="Integrase_catalytic"/>
</dbReference>
<dbReference type="PANTHER" id="PTHR30349:SF77">
    <property type="entry name" value="TYROSINE RECOMBINASE XERC"/>
    <property type="match status" value="1"/>
</dbReference>
<evidence type="ECO:0000256" key="9">
    <source>
        <dbReference type="ARBA" id="ARBA00023306"/>
    </source>
</evidence>
<dbReference type="InterPro" id="IPR004107">
    <property type="entry name" value="Integrase_SAM-like_N"/>
</dbReference>
<dbReference type="PROSITE" id="PS51898">
    <property type="entry name" value="TYR_RECOMBINASE"/>
    <property type="match status" value="1"/>
</dbReference>
<evidence type="ECO:0000256" key="1">
    <source>
        <dbReference type="ARBA" id="ARBA00004496"/>
    </source>
</evidence>
<dbReference type="Pfam" id="PF02899">
    <property type="entry name" value="Phage_int_SAM_1"/>
    <property type="match status" value="1"/>
</dbReference>
<comment type="subunit">
    <text evidence="10">Forms a cyclic heterotetrameric complex composed of two molecules of XerC and two molecules of XerD.</text>
</comment>
<reference evidence="15 16" key="1">
    <citation type="submission" date="2019-07" db="EMBL/GenBank/DDBJ databases">
        <title>Whole genome shotgun sequence of Oceanobacillus sojae NBRC 105379.</title>
        <authorList>
            <person name="Hosoyama A."/>
            <person name="Uohara A."/>
            <person name="Ohji S."/>
            <person name="Ichikawa N."/>
        </authorList>
    </citation>
    <scope>NUCLEOTIDE SEQUENCE [LARGE SCALE GENOMIC DNA]</scope>
    <source>
        <strain evidence="15 16">NBRC 105379</strain>
    </source>
</reference>
<accession>A0A511ZGF0</accession>
<dbReference type="InterPro" id="IPR011931">
    <property type="entry name" value="Recomb_XerC"/>
</dbReference>
<name>A0A511ZGF0_9BACI</name>
<dbReference type="AlphaFoldDB" id="A0A511ZGF0"/>
<dbReference type="Gene3D" id="1.10.150.130">
    <property type="match status" value="1"/>
</dbReference>
<keyword evidence="6 10" id="KW-0229">DNA integration</keyword>
<feature type="active site" evidence="10">
    <location>
        <position position="271"/>
    </location>
</feature>
<feature type="active site" evidence="10">
    <location>
        <position position="148"/>
    </location>
</feature>
<evidence type="ECO:0000256" key="6">
    <source>
        <dbReference type="ARBA" id="ARBA00022908"/>
    </source>
</evidence>
<evidence type="ECO:0000256" key="7">
    <source>
        <dbReference type="ARBA" id="ARBA00023125"/>
    </source>
</evidence>
<dbReference type="PANTHER" id="PTHR30349">
    <property type="entry name" value="PHAGE INTEGRASE-RELATED"/>
    <property type="match status" value="1"/>
</dbReference>
<evidence type="ECO:0000256" key="12">
    <source>
        <dbReference type="SAM" id="MobiDB-lite"/>
    </source>
</evidence>
<comment type="function">
    <text evidence="10">Site-specific tyrosine recombinase, which acts by catalyzing the cutting and rejoining of the recombining DNA molecules. The XerC-XerD complex is essential to convert dimers of the bacterial chromosome into monomers to permit their segregation at cell division. It also contributes to the segregational stability of plasmids.</text>
</comment>
<dbReference type="InterPro" id="IPR044068">
    <property type="entry name" value="CB"/>
</dbReference>
<dbReference type="GO" id="GO:0005737">
    <property type="term" value="C:cytoplasm"/>
    <property type="evidence" value="ECO:0007669"/>
    <property type="project" value="UniProtKB-SubCell"/>
</dbReference>
<dbReference type="NCBIfam" id="NF040815">
    <property type="entry name" value="recomb_XerA_Arch"/>
    <property type="match status" value="1"/>
</dbReference>
<dbReference type="NCBIfam" id="TIGR02224">
    <property type="entry name" value="recomb_XerC"/>
    <property type="match status" value="1"/>
</dbReference>
<dbReference type="SUPFAM" id="SSF56349">
    <property type="entry name" value="DNA breaking-rejoining enzymes"/>
    <property type="match status" value="1"/>
</dbReference>
<evidence type="ECO:0000256" key="2">
    <source>
        <dbReference type="ARBA" id="ARBA00006657"/>
    </source>
</evidence>
<evidence type="ECO:0000256" key="5">
    <source>
        <dbReference type="ARBA" id="ARBA00022829"/>
    </source>
</evidence>
<proteinExistence type="inferred from homology"/>
<keyword evidence="4 10" id="KW-0132">Cell division</keyword>
<evidence type="ECO:0000256" key="11">
    <source>
        <dbReference type="NCBIfam" id="TIGR02224"/>
    </source>
</evidence>
<keyword evidence="5 10" id="KW-0159">Chromosome partition</keyword>
<evidence type="ECO:0000256" key="4">
    <source>
        <dbReference type="ARBA" id="ARBA00022618"/>
    </source>
</evidence>
<dbReference type="InterPro" id="IPR023009">
    <property type="entry name" value="Tyrosine_recombinase_XerC/XerD"/>
</dbReference>
<dbReference type="InterPro" id="IPR011010">
    <property type="entry name" value="DNA_brk_join_enz"/>
</dbReference>
<dbReference type="HAMAP" id="MF_01808">
    <property type="entry name" value="Recomb_XerC_XerD"/>
    <property type="match status" value="1"/>
</dbReference>
<keyword evidence="8 10" id="KW-0233">DNA recombination</keyword>
<feature type="active site" evidence="10">
    <location>
        <position position="245"/>
    </location>
</feature>
<dbReference type="GO" id="GO:0051301">
    <property type="term" value="P:cell division"/>
    <property type="evidence" value="ECO:0007669"/>
    <property type="project" value="UniProtKB-UniRule"/>
</dbReference>
<dbReference type="CDD" id="cd00798">
    <property type="entry name" value="INT_XerDC_C"/>
    <property type="match status" value="1"/>
</dbReference>
<dbReference type="GO" id="GO:0009037">
    <property type="term" value="F:tyrosine-based site-specific recombinase activity"/>
    <property type="evidence" value="ECO:0007669"/>
    <property type="project" value="UniProtKB-UniRule"/>
</dbReference>
<dbReference type="GO" id="GO:0006313">
    <property type="term" value="P:DNA transposition"/>
    <property type="evidence" value="ECO:0007669"/>
    <property type="project" value="UniProtKB-UniRule"/>
</dbReference>
<feature type="region of interest" description="Disordered" evidence="12">
    <location>
        <begin position="292"/>
        <end position="327"/>
    </location>
</feature>
<keyword evidence="9 10" id="KW-0131">Cell cycle</keyword>
<comment type="caution">
    <text evidence="15">The sequence shown here is derived from an EMBL/GenBank/DDBJ whole genome shotgun (WGS) entry which is preliminary data.</text>
</comment>
<organism evidence="15 16">
    <name type="scientific">Oceanobacillus sojae</name>
    <dbReference type="NCBI Taxonomy" id="582851"/>
    <lineage>
        <taxon>Bacteria</taxon>
        <taxon>Bacillati</taxon>
        <taxon>Bacillota</taxon>
        <taxon>Bacilli</taxon>
        <taxon>Bacillales</taxon>
        <taxon>Bacillaceae</taxon>
        <taxon>Oceanobacillus</taxon>
    </lineage>
</organism>
<protein>
    <recommendedName>
        <fullName evidence="10 11">Tyrosine recombinase XerC</fullName>
    </recommendedName>
</protein>
<dbReference type="EMBL" id="BJYM01000004">
    <property type="protein sequence ID" value="GEN86511.1"/>
    <property type="molecule type" value="Genomic_DNA"/>
</dbReference>
<evidence type="ECO:0000256" key="8">
    <source>
        <dbReference type="ARBA" id="ARBA00023172"/>
    </source>
</evidence>
<comment type="similarity">
    <text evidence="2 10">Belongs to the 'phage' integrase family. XerC subfamily.</text>
</comment>
<sequence length="327" mass="38090">MKLKAYMDQFIEYLQIEKNASPYTVQYYRSDLETFEAFMQREGINDLREVSYREVRIFLTELYDAALSRRSVSRKISSLRSFYRFLERENLVLENPFKQLTLPKAEKPVPGFLYEEELENLFCVSDLTSDLGQRDQALLEVLYGTGIRVSECQQLQLKDIDFSIGTIFVKGKGRKERYVPFGSFAAAALEKYLINGRENLLNKSNNMTENVFLNARGNPITTRGIRTVLNKIVEKASLNIQIHPHKLRHTFATHMLNEGADLRSVQELLGHESLSSTQIYTHVSKEHLKKAYMKSHPRASENLKRRAPVQQRTNWTEAQEIKETRRR</sequence>
<gene>
    <name evidence="15" type="primary">xerD_2</name>
    <name evidence="10" type="synonym">xerC</name>
    <name evidence="15" type="ORF">OSO01_12500</name>
</gene>
<dbReference type="GO" id="GO:0003677">
    <property type="term" value="F:DNA binding"/>
    <property type="evidence" value="ECO:0007669"/>
    <property type="project" value="UniProtKB-UniRule"/>
</dbReference>
<keyword evidence="16" id="KW-1185">Reference proteome</keyword>
<feature type="active site" evidence="10">
    <location>
        <position position="248"/>
    </location>
</feature>
<evidence type="ECO:0000259" key="14">
    <source>
        <dbReference type="PROSITE" id="PS51900"/>
    </source>
</evidence>
<dbReference type="PROSITE" id="PS51900">
    <property type="entry name" value="CB"/>
    <property type="match status" value="1"/>
</dbReference>
<feature type="active site" evidence="10">
    <location>
        <position position="172"/>
    </location>
</feature>
<dbReference type="NCBIfam" id="NF001399">
    <property type="entry name" value="PRK00283.1"/>
    <property type="match status" value="1"/>
</dbReference>
<evidence type="ECO:0000313" key="15">
    <source>
        <dbReference type="EMBL" id="GEN86511.1"/>
    </source>
</evidence>
<evidence type="ECO:0000256" key="3">
    <source>
        <dbReference type="ARBA" id="ARBA00022490"/>
    </source>
</evidence>
<feature type="domain" description="Core-binding (CB)" evidence="14">
    <location>
        <begin position="1"/>
        <end position="87"/>
    </location>
</feature>
<feature type="active site" description="O-(3'-phospho-DNA)-tyrosine intermediate" evidence="10">
    <location>
        <position position="280"/>
    </location>
</feature>
<comment type="subcellular location">
    <subcellularLocation>
        <location evidence="1 10">Cytoplasm</location>
    </subcellularLocation>
</comment>
<feature type="domain" description="Tyr recombinase" evidence="13">
    <location>
        <begin position="108"/>
        <end position="293"/>
    </location>
</feature>